<dbReference type="SMART" id="SM01142">
    <property type="entry name" value="DSHCT"/>
    <property type="match status" value="1"/>
</dbReference>
<feature type="domain" description="ATP-dependent RNA helicase Ski2/MTR4 C-terminal" evidence="6">
    <location>
        <begin position="6"/>
        <end position="183"/>
    </location>
</feature>
<dbReference type="EMBL" id="SWJQ01003843">
    <property type="protein sequence ID" value="TRZ05594.1"/>
    <property type="molecule type" value="Genomic_DNA"/>
</dbReference>
<keyword evidence="2" id="KW-0378">Hydrolase</keyword>
<keyword evidence="1" id="KW-0547">Nucleotide-binding</keyword>
<name>A0A8K1D4C1_9PASS</name>
<evidence type="ECO:0000256" key="3">
    <source>
        <dbReference type="ARBA" id="ARBA00022806"/>
    </source>
</evidence>
<keyword evidence="3" id="KW-0347">Helicase</keyword>
<feature type="non-terminal residue" evidence="7">
    <location>
        <position position="1"/>
    </location>
</feature>
<dbReference type="AlphaFoldDB" id="A0A8K1D4C1"/>
<keyword evidence="4" id="KW-0067">ATP-binding</keyword>
<evidence type="ECO:0000256" key="1">
    <source>
        <dbReference type="ARBA" id="ARBA00022741"/>
    </source>
</evidence>
<reference evidence="7" key="1">
    <citation type="submission" date="2019-04" db="EMBL/GenBank/DDBJ databases">
        <title>Genome assembly of Zosterops borbonicus 15179.</title>
        <authorList>
            <person name="Leroy T."/>
            <person name="Anselmetti Y."/>
            <person name="Tilak M.-K."/>
            <person name="Nabholz B."/>
        </authorList>
    </citation>
    <scope>NUCLEOTIDE SEQUENCE</scope>
    <source>
        <strain evidence="7">HGM_15179</strain>
        <tissue evidence="7">Muscle</tissue>
    </source>
</reference>
<dbReference type="InterPro" id="IPR050699">
    <property type="entry name" value="RNA-DNA_Helicase"/>
</dbReference>
<evidence type="ECO:0000256" key="5">
    <source>
        <dbReference type="ARBA" id="ARBA00047984"/>
    </source>
</evidence>
<evidence type="ECO:0000313" key="8">
    <source>
        <dbReference type="Proteomes" id="UP000796761"/>
    </source>
</evidence>
<dbReference type="GO" id="GO:0070478">
    <property type="term" value="P:nuclear-transcribed mRNA catabolic process, 3'-5' exonucleolytic nonsense-mediated decay"/>
    <property type="evidence" value="ECO:0007669"/>
    <property type="project" value="TreeGrafter"/>
</dbReference>
<proteinExistence type="predicted"/>
<keyword evidence="8" id="KW-1185">Reference proteome</keyword>
<dbReference type="GO" id="GO:0003724">
    <property type="term" value="F:RNA helicase activity"/>
    <property type="evidence" value="ECO:0007669"/>
    <property type="project" value="UniProtKB-EC"/>
</dbReference>
<dbReference type="PANTHER" id="PTHR12131:SF1">
    <property type="entry name" value="ATP-DEPENDENT RNA HELICASE SUPV3L1, MITOCHONDRIAL-RELATED"/>
    <property type="match status" value="1"/>
</dbReference>
<evidence type="ECO:0000313" key="7">
    <source>
        <dbReference type="EMBL" id="TRZ05594.1"/>
    </source>
</evidence>
<dbReference type="Proteomes" id="UP000796761">
    <property type="component" value="Unassembled WGS sequence"/>
</dbReference>
<gene>
    <name evidence="7" type="ORF">HGM15179_021512</name>
</gene>
<dbReference type="PANTHER" id="PTHR12131">
    <property type="entry name" value="ATP-DEPENDENT RNA AND DNA HELICASE"/>
    <property type="match status" value="1"/>
</dbReference>
<protein>
    <recommendedName>
        <fullName evidence="6">ATP-dependent RNA helicase Ski2/MTR4 C-terminal domain-containing protein</fullName>
    </recommendedName>
</protein>
<accession>A0A8K1D4C1</accession>
<evidence type="ECO:0000256" key="2">
    <source>
        <dbReference type="ARBA" id="ARBA00022801"/>
    </source>
</evidence>
<dbReference type="GO" id="GO:0055087">
    <property type="term" value="C:Ski complex"/>
    <property type="evidence" value="ECO:0007669"/>
    <property type="project" value="TreeGrafter"/>
</dbReference>
<dbReference type="GO" id="GO:0005524">
    <property type="term" value="F:ATP binding"/>
    <property type="evidence" value="ECO:0007669"/>
    <property type="project" value="UniProtKB-KW"/>
</dbReference>
<comment type="catalytic activity">
    <reaction evidence="5">
        <text>ATP + H2O = ADP + phosphate + H(+)</text>
        <dbReference type="Rhea" id="RHEA:13065"/>
        <dbReference type="ChEBI" id="CHEBI:15377"/>
        <dbReference type="ChEBI" id="CHEBI:15378"/>
        <dbReference type="ChEBI" id="CHEBI:30616"/>
        <dbReference type="ChEBI" id="CHEBI:43474"/>
        <dbReference type="ChEBI" id="CHEBI:456216"/>
        <dbReference type="EC" id="3.6.4.13"/>
    </reaction>
</comment>
<organism evidence="7 8">
    <name type="scientific">Zosterops borbonicus</name>
    <dbReference type="NCBI Taxonomy" id="364589"/>
    <lineage>
        <taxon>Eukaryota</taxon>
        <taxon>Metazoa</taxon>
        <taxon>Chordata</taxon>
        <taxon>Craniata</taxon>
        <taxon>Vertebrata</taxon>
        <taxon>Euteleostomi</taxon>
        <taxon>Archelosauria</taxon>
        <taxon>Archosauria</taxon>
        <taxon>Dinosauria</taxon>
        <taxon>Saurischia</taxon>
        <taxon>Theropoda</taxon>
        <taxon>Coelurosauria</taxon>
        <taxon>Aves</taxon>
        <taxon>Neognathae</taxon>
        <taxon>Neoaves</taxon>
        <taxon>Telluraves</taxon>
        <taxon>Australaves</taxon>
        <taxon>Passeriformes</taxon>
        <taxon>Sylvioidea</taxon>
        <taxon>Zosteropidae</taxon>
        <taxon>Zosterops</taxon>
    </lineage>
</organism>
<sequence>RCLGQAGAQRVLAPGRVVVVSTERHRNALGLLLQYSQFAARQELLEQLEELQFQLSDQSLLLLPEYHQRLQALEQFKAVAARVGLLEQQHGLGPGPEEFVAQFGFSLVQVVYEWARGMPFADIARLSPVQEGSVVRAIQRLEELLRELRGAARVVGDPALASKMETAGAIIKRDIVFAASLYTQ</sequence>
<dbReference type="Gene3D" id="1.10.3380.30">
    <property type="match status" value="1"/>
</dbReference>
<dbReference type="InterPro" id="IPR012961">
    <property type="entry name" value="Ski2/MTR4_C"/>
</dbReference>
<dbReference type="Pfam" id="PF08148">
    <property type="entry name" value="DSHCT"/>
    <property type="match status" value="1"/>
</dbReference>
<dbReference type="GO" id="GO:0016787">
    <property type="term" value="F:hydrolase activity"/>
    <property type="evidence" value="ECO:0007669"/>
    <property type="project" value="UniProtKB-KW"/>
</dbReference>
<dbReference type="OrthoDB" id="64767at2759"/>
<evidence type="ECO:0000259" key="6">
    <source>
        <dbReference type="SMART" id="SM01142"/>
    </source>
</evidence>
<evidence type="ECO:0000256" key="4">
    <source>
        <dbReference type="ARBA" id="ARBA00022840"/>
    </source>
</evidence>
<comment type="caution">
    <text evidence="7">The sequence shown here is derived from an EMBL/GenBank/DDBJ whole genome shotgun (WGS) entry which is preliminary data.</text>
</comment>